<protein>
    <submittedName>
        <fullName evidence="1">Uncharacterized protein</fullName>
    </submittedName>
</protein>
<reference evidence="2" key="1">
    <citation type="submission" date="2023-07" db="EMBL/GenBank/DDBJ databases">
        <title>Whole-genome sequencing of a new Methanosarcina sp. Z-7115.</title>
        <authorList>
            <person name="Zhilina T.N."/>
            <person name="Merkel A.Y."/>
        </authorList>
    </citation>
    <scope>NUCLEOTIDE SEQUENCE [LARGE SCALE GENOMIC DNA]</scope>
    <source>
        <strain evidence="2">Z-7115</strain>
    </source>
</reference>
<sequence>MRDAKLINVLAEYLAKCTELHFRNEPIPSESLEGFMVNIVSCLDVGDIGDVGKELIPLKKAREIIRLARREFEWQCDNTDHPEDWETCLRNAVSGNV</sequence>
<comment type="caution">
    <text evidence="1">The sequence shown here is derived from an EMBL/GenBank/DDBJ whole genome shotgun (WGS) entry which is preliminary data.</text>
</comment>
<evidence type="ECO:0000313" key="2">
    <source>
        <dbReference type="Proteomes" id="UP001246244"/>
    </source>
</evidence>
<proteinExistence type="predicted"/>
<name>A0ABU2D3M7_9EURY</name>
<evidence type="ECO:0000313" key="1">
    <source>
        <dbReference type="EMBL" id="MDR7666589.1"/>
    </source>
</evidence>
<keyword evidence="2" id="KW-1185">Reference proteome</keyword>
<dbReference type="EMBL" id="JAVKPK010000057">
    <property type="protein sequence ID" value="MDR7666589.1"/>
    <property type="molecule type" value="Genomic_DNA"/>
</dbReference>
<dbReference type="RefSeq" id="WP_310576617.1">
    <property type="nucleotide sequence ID" value="NZ_JAVKPK010000057.1"/>
</dbReference>
<gene>
    <name evidence="1" type="ORF">RG963_12515</name>
</gene>
<accession>A0ABU2D3M7</accession>
<organism evidence="1 2">
    <name type="scientific">Methanosarcina baikalica</name>
    <dbReference type="NCBI Taxonomy" id="3073890"/>
    <lineage>
        <taxon>Archaea</taxon>
        <taxon>Methanobacteriati</taxon>
        <taxon>Methanobacteriota</taxon>
        <taxon>Stenosarchaea group</taxon>
        <taxon>Methanomicrobia</taxon>
        <taxon>Methanosarcinales</taxon>
        <taxon>Methanosarcinaceae</taxon>
        <taxon>Methanosarcina</taxon>
    </lineage>
</organism>
<dbReference type="Proteomes" id="UP001246244">
    <property type="component" value="Unassembled WGS sequence"/>
</dbReference>